<evidence type="ECO:0000313" key="4">
    <source>
        <dbReference type="EMBL" id="KOB71295.1"/>
    </source>
</evidence>
<accession>A0A0L7L7F0</accession>
<dbReference type="PROSITE" id="PS51419">
    <property type="entry name" value="RAB"/>
    <property type="match status" value="1"/>
</dbReference>
<dbReference type="SUPFAM" id="SSF52540">
    <property type="entry name" value="P-loop containing nucleoside triphosphate hydrolases"/>
    <property type="match status" value="2"/>
</dbReference>
<dbReference type="InterPro" id="IPR042227">
    <property type="entry name" value="KBRS"/>
</dbReference>
<evidence type="ECO:0000256" key="3">
    <source>
        <dbReference type="ARBA" id="ARBA00023134"/>
    </source>
</evidence>
<dbReference type="InterPro" id="IPR001806">
    <property type="entry name" value="Small_GTPase"/>
</dbReference>
<dbReference type="PANTHER" id="PTHR46152:SF3">
    <property type="entry name" value="NF-KAPPA-B INHIBITOR-INTERACTING RAS-LIKE PROTEIN"/>
    <property type="match status" value="1"/>
</dbReference>
<dbReference type="Pfam" id="PF00071">
    <property type="entry name" value="Ras"/>
    <property type="match status" value="2"/>
</dbReference>
<dbReference type="GO" id="GO:0005525">
    <property type="term" value="F:GTP binding"/>
    <property type="evidence" value="ECO:0007669"/>
    <property type="project" value="UniProtKB-KW"/>
</dbReference>
<keyword evidence="5" id="KW-1185">Reference proteome</keyword>
<dbReference type="GO" id="GO:0032794">
    <property type="term" value="F:GTPase activating protein binding"/>
    <property type="evidence" value="ECO:0007669"/>
    <property type="project" value="TreeGrafter"/>
</dbReference>
<organism evidence="4 5">
    <name type="scientific">Operophtera brumata</name>
    <name type="common">Winter moth</name>
    <name type="synonym">Phalaena brumata</name>
    <dbReference type="NCBI Taxonomy" id="104452"/>
    <lineage>
        <taxon>Eukaryota</taxon>
        <taxon>Metazoa</taxon>
        <taxon>Ecdysozoa</taxon>
        <taxon>Arthropoda</taxon>
        <taxon>Hexapoda</taxon>
        <taxon>Insecta</taxon>
        <taxon>Pterygota</taxon>
        <taxon>Neoptera</taxon>
        <taxon>Endopterygota</taxon>
        <taxon>Lepidoptera</taxon>
        <taxon>Glossata</taxon>
        <taxon>Ditrysia</taxon>
        <taxon>Geometroidea</taxon>
        <taxon>Geometridae</taxon>
        <taxon>Larentiinae</taxon>
        <taxon>Operophtera</taxon>
    </lineage>
</organism>
<dbReference type="STRING" id="104452.A0A0L7L7F0"/>
<dbReference type="CDD" id="cd00882">
    <property type="entry name" value="Ras_like_GTPase"/>
    <property type="match status" value="1"/>
</dbReference>
<evidence type="ECO:0000256" key="2">
    <source>
        <dbReference type="ARBA" id="ARBA00022741"/>
    </source>
</evidence>
<dbReference type="GO" id="GO:0043124">
    <property type="term" value="P:negative regulation of canonical NF-kappaB signal transduction"/>
    <property type="evidence" value="ECO:0007669"/>
    <property type="project" value="InterPro"/>
</dbReference>
<dbReference type="AlphaFoldDB" id="A0A0L7L7F0"/>
<comment type="similarity">
    <text evidence="1">Belongs to the small GTPase superfamily. Ras family. KappaB-Ras subfamily.</text>
</comment>
<keyword evidence="2" id="KW-0547">Nucleotide-binding</keyword>
<dbReference type="PANTHER" id="PTHR46152">
    <property type="entry name" value="NF-KAPPA-B INHIBITOR-INTERACTING RAS-LIKE PROTEIN"/>
    <property type="match status" value="1"/>
</dbReference>
<sequence length="274" mass="30799">MGKTSKVVICGMKGVGKTAILEQLIYGSVNLKSCFYPTIEDIYVANIETDRGTKERVFFYDTAGLEPPLTGEFKVKMGKTSKVVICGMKGVGKTAILEQLIYGSVSLKSCFYPTIEDIYVANIETDRGTKERVFFYDTAGLEPPLTGEFKGPPQSPTMQLTSSQVLQRHYLGFGEGYVMVYDTARPDSLDVLMYLKKDIDRNKDKKENTSSKASNWCSREKIRHFQVSAMDRASLYEPFIYMTTRLNPVQNKTAFPQLSTLSKLTQKNNRGEAM</sequence>
<dbReference type="SMART" id="SM00173">
    <property type="entry name" value="RAS"/>
    <property type="match status" value="1"/>
</dbReference>
<name>A0A0L7L7F0_OPEBR</name>
<dbReference type="GO" id="GO:0032484">
    <property type="term" value="P:Ral protein signal transduction"/>
    <property type="evidence" value="ECO:0007669"/>
    <property type="project" value="TreeGrafter"/>
</dbReference>
<evidence type="ECO:0000313" key="5">
    <source>
        <dbReference type="Proteomes" id="UP000037510"/>
    </source>
</evidence>
<proteinExistence type="inferred from homology"/>
<gene>
    <name evidence="4" type="ORF">OBRU01_13885</name>
</gene>
<comment type="caution">
    <text evidence="4">The sequence shown here is derived from an EMBL/GenBank/DDBJ whole genome shotgun (WGS) entry which is preliminary data.</text>
</comment>
<dbReference type="Proteomes" id="UP000037510">
    <property type="component" value="Unassembled WGS sequence"/>
</dbReference>
<dbReference type="GO" id="GO:0003924">
    <property type="term" value="F:GTPase activity"/>
    <property type="evidence" value="ECO:0007669"/>
    <property type="project" value="InterPro"/>
</dbReference>
<dbReference type="EMBL" id="JTDY01002495">
    <property type="protein sequence ID" value="KOB71295.1"/>
    <property type="molecule type" value="Genomic_DNA"/>
</dbReference>
<keyword evidence="3" id="KW-0342">GTP-binding</keyword>
<evidence type="ECO:0000256" key="1">
    <source>
        <dbReference type="ARBA" id="ARBA00008094"/>
    </source>
</evidence>
<protein>
    <submittedName>
        <fullName evidence="4">NF-kappa-B inhibitor-interacting Ras-like protein</fullName>
    </submittedName>
</protein>
<dbReference type="InterPro" id="IPR027417">
    <property type="entry name" value="P-loop_NTPase"/>
</dbReference>
<reference evidence="4 5" key="1">
    <citation type="journal article" date="2015" name="Genome Biol. Evol.">
        <title>The genome of winter moth (Operophtera brumata) provides a genomic perspective on sexual dimorphism and phenology.</title>
        <authorList>
            <person name="Derks M.F."/>
            <person name="Smit S."/>
            <person name="Salis L."/>
            <person name="Schijlen E."/>
            <person name="Bossers A."/>
            <person name="Mateman C."/>
            <person name="Pijl A.S."/>
            <person name="de Ridder D."/>
            <person name="Groenen M.A."/>
            <person name="Visser M.E."/>
            <person name="Megens H.J."/>
        </authorList>
    </citation>
    <scope>NUCLEOTIDE SEQUENCE [LARGE SCALE GENOMIC DNA]</scope>
    <source>
        <strain evidence="4">WM2013NL</strain>
        <tissue evidence="4">Head and thorax</tissue>
    </source>
</reference>
<dbReference type="Gene3D" id="3.40.50.300">
    <property type="entry name" value="P-loop containing nucleotide triphosphate hydrolases"/>
    <property type="match status" value="2"/>
</dbReference>